<evidence type="ECO:0000313" key="1">
    <source>
        <dbReference type="EMBL" id="KAJ7634585.1"/>
    </source>
</evidence>
<dbReference type="EMBL" id="JARKIF010000007">
    <property type="protein sequence ID" value="KAJ7634585.1"/>
    <property type="molecule type" value="Genomic_DNA"/>
</dbReference>
<dbReference type="AlphaFoldDB" id="A0AAD7BYW6"/>
<dbReference type="Proteomes" id="UP001221142">
    <property type="component" value="Unassembled WGS sequence"/>
</dbReference>
<feature type="non-terminal residue" evidence="1">
    <location>
        <position position="158"/>
    </location>
</feature>
<sequence>ITNPLMVSAGKHRGATCFFLCLSMNKGTDGCAFLTRAGPCSEFIGVGPSYDRLNVLLDRRRWVECWRLLCTAARQSRSGTGSGARAAGFSRSILLFGLSWQTAFERTRDPRDEPPGVNSNLPDLTIECATLCVWYLSHARGVDVSCCAPIYQSPVHRF</sequence>
<keyword evidence="2" id="KW-1185">Reference proteome</keyword>
<organism evidence="1 2">
    <name type="scientific">Roridomyces roridus</name>
    <dbReference type="NCBI Taxonomy" id="1738132"/>
    <lineage>
        <taxon>Eukaryota</taxon>
        <taxon>Fungi</taxon>
        <taxon>Dikarya</taxon>
        <taxon>Basidiomycota</taxon>
        <taxon>Agaricomycotina</taxon>
        <taxon>Agaricomycetes</taxon>
        <taxon>Agaricomycetidae</taxon>
        <taxon>Agaricales</taxon>
        <taxon>Marasmiineae</taxon>
        <taxon>Mycenaceae</taxon>
        <taxon>Roridomyces</taxon>
    </lineage>
</organism>
<proteinExistence type="predicted"/>
<comment type="caution">
    <text evidence="1">The sequence shown here is derived from an EMBL/GenBank/DDBJ whole genome shotgun (WGS) entry which is preliminary data.</text>
</comment>
<reference evidence="1" key="1">
    <citation type="submission" date="2023-03" db="EMBL/GenBank/DDBJ databases">
        <title>Massive genome expansion in bonnet fungi (Mycena s.s.) driven by repeated elements and novel gene families across ecological guilds.</title>
        <authorList>
            <consortium name="Lawrence Berkeley National Laboratory"/>
            <person name="Harder C.B."/>
            <person name="Miyauchi S."/>
            <person name="Viragh M."/>
            <person name="Kuo A."/>
            <person name="Thoen E."/>
            <person name="Andreopoulos B."/>
            <person name="Lu D."/>
            <person name="Skrede I."/>
            <person name="Drula E."/>
            <person name="Henrissat B."/>
            <person name="Morin E."/>
            <person name="Kohler A."/>
            <person name="Barry K."/>
            <person name="LaButti K."/>
            <person name="Morin E."/>
            <person name="Salamov A."/>
            <person name="Lipzen A."/>
            <person name="Mereny Z."/>
            <person name="Hegedus B."/>
            <person name="Baldrian P."/>
            <person name="Stursova M."/>
            <person name="Weitz H."/>
            <person name="Taylor A."/>
            <person name="Grigoriev I.V."/>
            <person name="Nagy L.G."/>
            <person name="Martin F."/>
            <person name="Kauserud H."/>
        </authorList>
    </citation>
    <scope>NUCLEOTIDE SEQUENCE</scope>
    <source>
        <strain evidence="1">9284</strain>
    </source>
</reference>
<protein>
    <submittedName>
        <fullName evidence="1">Uncharacterized protein</fullName>
    </submittedName>
</protein>
<name>A0AAD7BYW6_9AGAR</name>
<accession>A0AAD7BYW6</accession>
<gene>
    <name evidence="1" type="ORF">FB45DRAFT_909258</name>
</gene>
<evidence type="ECO:0000313" key="2">
    <source>
        <dbReference type="Proteomes" id="UP001221142"/>
    </source>
</evidence>